<dbReference type="SUPFAM" id="SSF51735">
    <property type="entry name" value="NAD(P)-binding Rossmann-fold domains"/>
    <property type="match status" value="1"/>
</dbReference>
<dbReference type="InterPro" id="IPR051783">
    <property type="entry name" value="NAD(P)-dependent_oxidoreduct"/>
</dbReference>
<dbReference type="GO" id="GO:0004029">
    <property type="term" value="F:aldehyde dehydrogenase (NAD+) activity"/>
    <property type="evidence" value="ECO:0007669"/>
    <property type="project" value="TreeGrafter"/>
</dbReference>
<dbReference type="EMBL" id="MVBO01000001">
    <property type="protein sequence ID" value="OZJ07039.1"/>
    <property type="molecule type" value="Genomic_DNA"/>
</dbReference>
<feature type="domain" description="NAD(P)-binding" evidence="1">
    <location>
        <begin position="7"/>
        <end position="97"/>
    </location>
</feature>
<gene>
    <name evidence="2" type="ORF">BZG36_00094</name>
</gene>
<evidence type="ECO:0000259" key="1">
    <source>
        <dbReference type="Pfam" id="PF13460"/>
    </source>
</evidence>
<dbReference type="GO" id="GO:0005737">
    <property type="term" value="C:cytoplasm"/>
    <property type="evidence" value="ECO:0007669"/>
    <property type="project" value="TreeGrafter"/>
</dbReference>
<dbReference type="Pfam" id="PF13460">
    <property type="entry name" value="NAD_binding_10"/>
    <property type="match status" value="1"/>
</dbReference>
<sequence>MRVLVLGATGFIGNGVAQAFVRNGHFVYGQTRSSSKAAQLAAQEMTPVVADPTKPETWTQLLQDDVDLVIDCSASMADLKSLAESIVSAVKEAGKKRPSGYPPLNIIYTSGTWNHGNNRTKIVTELSPTTSPMELVAWRSAVEKTVLGAPEVNGIVIRPGLLYGYSASLLATLFEQAEATKQVSWYGKPGGRLGAIHIDDLADLYLRVGEASPTLKGIVFDVVNPASESTDDVLRAIARVTGADPNIVYKEITNPFEACMASSQICPPSLGRALLGWFPKKRSLVDGMDQYYAAWKASRS</sequence>
<dbReference type="PANTHER" id="PTHR48079">
    <property type="entry name" value="PROTEIN YEEZ"/>
    <property type="match status" value="1"/>
</dbReference>
<dbReference type="Gene3D" id="3.40.50.720">
    <property type="entry name" value="NAD(P)-binding Rossmann-like Domain"/>
    <property type="match status" value="1"/>
</dbReference>
<accession>A0A261Y8Y4</accession>
<organism evidence="2 3">
    <name type="scientific">Bifiguratus adelaidae</name>
    <dbReference type="NCBI Taxonomy" id="1938954"/>
    <lineage>
        <taxon>Eukaryota</taxon>
        <taxon>Fungi</taxon>
        <taxon>Fungi incertae sedis</taxon>
        <taxon>Mucoromycota</taxon>
        <taxon>Mucoromycotina</taxon>
        <taxon>Endogonomycetes</taxon>
        <taxon>Endogonales</taxon>
        <taxon>Endogonales incertae sedis</taxon>
        <taxon>Bifiguratus</taxon>
    </lineage>
</organism>
<dbReference type="OrthoDB" id="2735536at2759"/>
<reference evidence="2 3" key="1">
    <citation type="journal article" date="2017" name="Mycologia">
        <title>Bifiguratus adelaidae, gen. et sp. nov., a new member of Mucoromycotina in endophytic and soil-dwelling habitats.</title>
        <authorList>
            <person name="Torres-Cruz T.J."/>
            <person name="Billingsley Tobias T.L."/>
            <person name="Almatruk M."/>
            <person name="Hesse C."/>
            <person name="Kuske C.R."/>
            <person name="Desiro A."/>
            <person name="Benucci G.M."/>
            <person name="Bonito G."/>
            <person name="Stajich J.E."/>
            <person name="Dunlap C."/>
            <person name="Arnold A.E."/>
            <person name="Porras-Alfaro A."/>
        </authorList>
    </citation>
    <scope>NUCLEOTIDE SEQUENCE [LARGE SCALE GENOMIC DNA]</scope>
    <source>
        <strain evidence="2 3">AZ0501</strain>
    </source>
</reference>
<dbReference type="InterPro" id="IPR016040">
    <property type="entry name" value="NAD(P)-bd_dom"/>
</dbReference>
<name>A0A261Y8Y4_9FUNG</name>
<dbReference type="InterPro" id="IPR036291">
    <property type="entry name" value="NAD(P)-bd_dom_sf"/>
</dbReference>
<keyword evidence="3" id="KW-1185">Reference proteome</keyword>
<protein>
    <recommendedName>
        <fullName evidence="1">NAD(P)-binding domain-containing protein</fullName>
    </recommendedName>
</protein>
<evidence type="ECO:0000313" key="2">
    <source>
        <dbReference type="EMBL" id="OZJ07039.1"/>
    </source>
</evidence>
<dbReference type="PANTHER" id="PTHR48079:SF3">
    <property type="entry name" value="NAD-DEPENDENT EPIMERASE_DEHYDRATASE DOMAIN-CONTAINING PROTEIN"/>
    <property type="match status" value="1"/>
</dbReference>
<comment type="caution">
    <text evidence="2">The sequence shown here is derived from an EMBL/GenBank/DDBJ whole genome shotgun (WGS) entry which is preliminary data.</text>
</comment>
<dbReference type="AlphaFoldDB" id="A0A261Y8Y4"/>
<proteinExistence type="predicted"/>
<evidence type="ECO:0000313" key="3">
    <source>
        <dbReference type="Proteomes" id="UP000242875"/>
    </source>
</evidence>
<dbReference type="Proteomes" id="UP000242875">
    <property type="component" value="Unassembled WGS sequence"/>
</dbReference>